<feature type="transmembrane region" description="Helical" evidence="1">
    <location>
        <begin position="421"/>
        <end position="443"/>
    </location>
</feature>
<proteinExistence type="predicted"/>
<sequence>MRRVGRPHRQHTPLLRALFLVLCTLGAVLAGVGWALSSPVGSSPDDDYHLPSIWCPSSYDSPQCTQVGVTQAGDPVVRVPALLAAAACFAGDAGVSGDCQDEVVARGTIDTARVNTGDYPGGFYRVMHVFAGEDIQTSVLRMRVVNVLIAVGVFASLAVSGTRATRRIQLYTLTAVMVPLGWFFVASTNPSGWAVTGVTAFGFGLHSAFLVRGRTRLAANLLLAGTGAVLAAGARGDAAAYIVLVAVAVCLLHWRTLRHRPRLLVVPLAVAAGCTAVALSAGQVVGAAAAEPETARSAAEVLVQLTVNFPLLVSGLFGYSSALGWLDTGMPAATVCSVMTVIGFLGLTGARRFNVGKTLAVALVAAAVLLIPFVTLYRARLFAGESVQPRYVLPLAPMLLLLLLTGQRVGRGIRIGRWQALTIWILLSLANAAALYTNLWRYVTAVDDPTLWAGVEWWWWSGWPGPITSWVIGSVGFVCFAAAMVAVSWRRPDADRGVGGRDN</sequence>
<accession>A0ABT4CFR0</accession>
<dbReference type="InterPro" id="IPR018674">
    <property type="entry name" value="DUF2142_membrane"/>
</dbReference>
<evidence type="ECO:0000256" key="1">
    <source>
        <dbReference type="SAM" id="Phobius"/>
    </source>
</evidence>
<keyword evidence="3" id="KW-1185">Reference proteome</keyword>
<reference evidence="2" key="1">
    <citation type="submission" date="2022-08" db="EMBL/GenBank/DDBJ databases">
        <title>Genome sequencing of Nocardioides sp. STR2.</title>
        <authorList>
            <person name="So Y."/>
        </authorList>
    </citation>
    <scope>NUCLEOTIDE SEQUENCE</scope>
    <source>
        <strain evidence="2">STR2</strain>
    </source>
</reference>
<gene>
    <name evidence="2" type="ORF">NYO98_16160</name>
</gene>
<evidence type="ECO:0000313" key="2">
    <source>
        <dbReference type="EMBL" id="MCY4727823.1"/>
    </source>
</evidence>
<feature type="transmembrane region" description="Helical" evidence="1">
    <location>
        <begin position="359"/>
        <end position="379"/>
    </location>
</feature>
<comment type="caution">
    <text evidence="2">The sequence shown here is derived from an EMBL/GenBank/DDBJ whole genome shotgun (WGS) entry which is preliminary data.</text>
</comment>
<feature type="transmembrane region" description="Helical" evidence="1">
    <location>
        <begin position="391"/>
        <end position="409"/>
    </location>
</feature>
<keyword evidence="1" id="KW-0472">Membrane</keyword>
<dbReference type="RefSeq" id="WP_268112758.1">
    <property type="nucleotide sequence ID" value="NZ_JAPPUX010000004.1"/>
</dbReference>
<keyword evidence="1" id="KW-1133">Transmembrane helix</keyword>
<keyword evidence="1" id="KW-0812">Transmembrane</keyword>
<dbReference type="Pfam" id="PF09913">
    <property type="entry name" value="DUF2142"/>
    <property type="match status" value="1"/>
</dbReference>
<name>A0ABT4CFR0_9ACTN</name>
<evidence type="ECO:0000313" key="3">
    <source>
        <dbReference type="Proteomes" id="UP001074726"/>
    </source>
</evidence>
<feature type="transmembrane region" description="Helical" evidence="1">
    <location>
        <begin position="191"/>
        <end position="210"/>
    </location>
</feature>
<feature type="transmembrane region" description="Helical" evidence="1">
    <location>
        <begin position="168"/>
        <end position="185"/>
    </location>
</feature>
<feature type="transmembrane region" description="Helical" evidence="1">
    <location>
        <begin position="463"/>
        <end position="487"/>
    </location>
</feature>
<feature type="transmembrane region" description="Helical" evidence="1">
    <location>
        <begin position="217"/>
        <end position="234"/>
    </location>
</feature>
<organism evidence="2 3">
    <name type="scientific">Nocardioides pini</name>
    <dbReference type="NCBI Taxonomy" id="2975053"/>
    <lineage>
        <taxon>Bacteria</taxon>
        <taxon>Bacillati</taxon>
        <taxon>Actinomycetota</taxon>
        <taxon>Actinomycetes</taxon>
        <taxon>Propionibacteriales</taxon>
        <taxon>Nocardioidaceae</taxon>
        <taxon>Nocardioides</taxon>
    </lineage>
</organism>
<protein>
    <submittedName>
        <fullName evidence="2">DUF2142 domain-containing protein</fullName>
    </submittedName>
</protein>
<feature type="transmembrane region" description="Helical" evidence="1">
    <location>
        <begin position="240"/>
        <end position="257"/>
    </location>
</feature>
<dbReference type="Proteomes" id="UP001074726">
    <property type="component" value="Unassembled WGS sequence"/>
</dbReference>
<feature type="transmembrane region" description="Helical" evidence="1">
    <location>
        <begin position="329"/>
        <end position="347"/>
    </location>
</feature>
<feature type="transmembrane region" description="Helical" evidence="1">
    <location>
        <begin position="144"/>
        <end position="161"/>
    </location>
</feature>
<dbReference type="EMBL" id="JAPPUX010000004">
    <property type="protein sequence ID" value="MCY4727823.1"/>
    <property type="molecule type" value="Genomic_DNA"/>
</dbReference>
<feature type="transmembrane region" description="Helical" evidence="1">
    <location>
        <begin position="264"/>
        <end position="290"/>
    </location>
</feature>